<evidence type="ECO:0000313" key="1">
    <source>
        <dbReference type="EMBL" id="OCC14736.1"/>
    </source>
</evidence>
<dbReference type="EMBL" id="MAGO01000009">
    <property type="protein sequence ID" value="OCC14736.1"/>
    <property type="molecule type" value="Genomic_DNA"/>
</dbReference>
<dbReference type="Proteomes" id="UP000093080">
    <property type="component" value="Unassembled WGS sequence"/>
</dbReference>
<dbReference type="RefSeq" id="WP_067619189.1">
    <property type="nucleotide sequence ID" value="NZ_MAGO01000009.1"/>
</dbReference>
<accession>A0A1B9F476</accession>
<dbReference type="Pfam" id="PF03567">
    <property type="entry name" value="Sulfotransfer_2"/>
    <property type="match status" value="1"/>
</dbReference>
<sequence>MLISLRYKFLFIHIAKTGGTSIRSALQRYRWRDPSAWFSAICNRMSKLWGHRIGVKIPRHAKAIAAKELLPHETFYQLFKFAFVRNPWDLQVSSWHHIRRERPHIIPESVKTFEDFIKWKLDEDRPYHYIIDTSIELQWNYLIDLDGTPIVDFVGRYEHLVDHFEKACTKAGIVPPPLPHKRRATGRMRDYRAYYNDRLAEMIEKHFKKDIDSLGYSFDKVAPEEPMEFNLTFRQKRPQ</sequence>
<dbReference type="InterPro" id="IPR027417">
    <property type="entry name" value="P-loop_NTPase"/>
</dbReference>
<dbReference type="PATRIC" id="fig|1156395.6.peg.1811"/>
<dbReference type="OrthoDB" id="288532at2"/>
<dbReference type="STRING" id="1156395.DBT_1796"/>
<dbReference type="GO" id="GO:0008146">
    <property type="term" value="F:sulfotransferase activity"/>
    <property type="evidence" value="ECO:0007669"/>
    <property type="project" value="InterPro"/>
</dbReference>
<comment type="caution">
    <text evidence="1">The sequence shown here is derived from an EMBL/GenBank/DDBJ whole genome shotgun (WGS) entry which is preliminary data.</text>
</comment>
<protein>
    <submittedName>
        <fullName evidence="1">Type II secretory pathway, pullulanase PulA</fullName>
    </submittedName>
</protein>
<keyword evidence="2" id="KW-1185">Reference proteome</keyword>
<organism evidence="1 2">
    <name type="scientific">Dissulfuribacter thermophilus</name>
    <dbReference type="NCBI Taxonomy" id="1156395"/>
    <lineage>
        <taxon>Bacteria</taxon>
        <taxon>Pseudomonadati</taxon>
        <taxon>Thermodesulfobacteriota</taxon>
        <taxon>Dissulfuribacteria</taxon>
        <taxon>Dissulfuribacterales</taxon>
        <taxon>Dissulfuribacteraceae</taxon>
        <taxon>Dissulfuribacter</taxon>
    </lineage>
</organism>
<dbReference type="SUPFAM" id="SSF52540">
    <property type="entry name" value="P-loop containing nucleoside triphosphate hydrolases"/>
    <property type="match status" value="1"/>
</dbReference>
<dbReference type="AlphaFoldDB" id="A0A1B9F476"/>
<dbReference type="InterPro" id="IPR005331">
    <property type="entry name" value="Sulfotransferase"/>
</dbReference>
<dbReference type="GO" id="GO:0016020">
    <property type="term" value="C:membrane"/>
    <property type="evidence" value="ECO:0007669"/>
    <property type="project" value="InterPro"/>
</dbReference>
<name>A0A1B9F476_9BACT</name>
<dbReference type="Gene3D" id="3.40.50.300">
    <property type="entry name" value="P-loop containing nucleotide triphosphate hydrolases"/>
    <property type="match status" value="1"/>
</dbReference>
<evidence type="ECO:0000313" key="2">
    <source>
        <dbReference type="Proteomes" id="UP000093080"/>
    </source>
</evidence>
<proteinExistence type="predicted"/>
<gene>
    <name evidence="1" type="ORF">DBT_1796</name>
</gene>
<reference evidence="1 2" key="1">
    <citation type="submission" date="2016-06" db="EMBL/GenBank/DDBJ databases">
        <title>Respiratory ammonification of nitrate coupled to the oxidation of elemental sulfur in deep-sea autotrophic thermophilic bacteria.</title>
        <authorList>
            <person name="Slobodkina G.B."/>
            <person name="Mardanov A.V."/>
            <person name="Ravin N.V."/>
            <person name="Frolova A.A."/>
            <person name="Viryasiv M.B."/>
            <person name="Chernyh N.A."/>
            <person name="Bonch-Osmolovskaya E.A."/>
            <person name="Slobodkin A.I."/>
        </authorList>
    </citation>
    <scope>NUCLEOTIDE SEQUENCE [LARGE SCALE GENOMIC DNA]</scope>
    <source>
        <strain evidence="1 2">S69</strain>
    </source>
</reference>